<evidence type="ECO:0000313" key="2">
    <source>
        <dbReference type="EMBL" id="CAI9932743.1"/>
    </source>
</evidence>
<name>A0AA86U7H2_9EUKA</name>
<dbReference type="AlphaFoldDB" id="A0AA86U7H2"/>
<proteinExistence type="predicted"/>
<reference evidence="3 4" key="2">
    <citation type="submission" date="2024-07" db="EMBL/GenBank/DDBJ databases">
        <authorList>
            <person name="Akdeniz Z."/>
        </authorList>
    </citation>
    <scope>NUCLEOTIDE SEQUENCE [LARGE SCALE GENOMIC DNA]</scope>
</reference>
<keyword evidence="1" id="KW-0812">Transmembrane</keyword>
<reference evidence="2" key="1">
    <citation type="submission" date="2023-06" db="EMBL/GenBank/DDBJ databases">
        <authorList>
            <person name="Kurt Z."/>
        </authorList>
    </citation>
    <scope>NUCLEOTIDE SEQUENCE</scope>
</reference>
<accession>A0AA86U7H2</accession>
<protein>
    <submittedName>
        <fullName evidence="2">Regulator of chromosome condensation 1/beta-lactamase-inhibitor protein II</fullName>
    </submittedName>
    <submittedName>
        <fullName evidence="3">Regulator_of chromosome condensation 1/beta-lactamase-inhibitor protein II</fullName>
    </submittedName>
</protein>
<dbReference type="EMBL" id="CAXDID020000525">
    <property type="protein sequence ID" value="CAL6099962.1"/>
    <property type="molecule type" value="Genomic_DNA"/>
</dbReference>
<keyword evidence="1" id="KW-1133">Transmembrane helix</keyword>
<dbReference type="SUPFAM" id="SSF50985">
    <property type="entry name" value="RCC1/BLIP-II"/>
    <property type="match status" value="1"/>
</dbReference>
<dbReference type="EMBL" id="CATOUU010000523">
    <property type="protein sequence ID" value="CAI9932743.1"/>
    <property type="molecule type" value="Genomic_DNA"/>
</dbReference>
<dbReference type="Gene3D" id="2.130.10.30">
    <property type="entry name" value="Regulator of chromosome condensation 1/beta-lactamase-inhibitor protein II"/>
    <property type="match status" value="1"/>
</dbReference>
<dbReference type="Proteomes" id="UP001642409">
    <property type="component" value="Unassembled WGS sequence"/>
</dbReference>
<keyword evidence="4" id="KW-1185">Reference proteome</keyword>
<gene>
    <name evidence="2" type="ORF">HINF_LOCUS20388</name>
    <name evidence="3" type="ORF">HINF_LOCUS70331</name>
</gene>
<keyword evidence="1" id="KW-0472">Membrane</keyword>
<evidence type="ECO:0000313" key="4">
    <source>
        <dbReference type="Proteomes" id="UP001642409"/>
    </source>
</evidence>
<dbReference type="InterPro" id="IPR009091">
    <property type="entry name" value="RCC1/BLIP-II"/>
</dbReference>
<comment type="caution">
    <text evidence="2">The sequence shown here is derived from an EMBL/GenBank/DDBJ whole genome shotgun (WGS) entry which is preliminary data.</text>
</comment>
<evidence type="ECO:0000313" key="3">
    <source>
        <dbReference type="EMBL" id="CAL6099962.1"/>
    </source>
</evidence>
<evidence type="ECO:0000256" key="1">
    <source>
        <dbReference type="SAM" id="Phobius"/>
    </source>
</evidence>
<organism evidence="2">
    <name type="scientific">Hexamita inflata</name>
    <dbReference type="NCBI Taxonomy" id="28002"/>
    <lineage>
        <taxon>Eukaryota</taxon>
        <taxon>Metamonada</taxon>
        <taxon>Diplomonadida</taxon>
        <taxon>Hexamitidae</taxon>
        <taxon>Hexamitinae</taxon>
        <taxon>Hexamita</taxon>
    </lineage>
</organism>
<feature type="transmembrane region" description="Helical" evidence="1">
    <location>
        <begin position="454"/>
        <end position="480"/>
    </location>
</feature>
<sequence>MIGIVTFQSAFVQRFKYPYGTFLTQISNASNLTDIIVCQDVVYQLLQNGTVQALGYKPSLLGENTQYIFANTNLKNVKKLYCYSFDLWYISTTDELFFEQYDEVTGLSIFTNSLENVYLPTGIPVQNIKQIVGNLDSLQFILTSNSIFVTGSQSVRQIFNGDATGIDNAYLKLPLVLNASNIESIDLTPSMAYLFVYMNNGDVFALGDNINRVLTTADNMCERKVGSNITRVSVGYSQIRQQMTMYYLQNNNLYMYDPKAIDKQVLVQNQVFDYQHQDIDFYGLNNLQKNIIVISNQSIIDISEDITIYTNGTDYYCAKNATDPRCVKQLKGEDTQCYTNGILLRTEPFCNLLNCNDPVPDPSHGYNQNDCSPQYCAGAQAQNNTCQAIVCYKQYRYRSFLPHCTQTYINHTYINEFTNSSKLSFVNGLLFTNQSTPSIPEVTPSKQAQLSLSIGAIAGVTAGGCAIVFIIVFTSVVYCYKRNTKRSLTSVKIINESTKNFKQVNKLPQIESKQIKIIKPLQANQPGMI</sequence>